<dbReference type="SUPFAM" id="SSF161098">
    <property type="entry name" value="MetI-like"/>
    <property type="match status" value="1"/>
</dbReference>
<evidence type="ECO:0000256" key="6">
    <source>
        <dbReference type="ARBA" id="ARBA00023032"/>
    </source>
</evidence>
<dbReference type="Proteomes" id="UP000036756">
    <property type="component" value="Unassembled WGS sequence"/>
</dbReference>
<accession>A0A0J8D9F3</accession>
<organism evidence="11 12">
    <name type="scientific">Clostridium cylindrosporum DSM 605</name>
    <dbReference type="NCBI Taxonomy" id="1121307"/>
    <lineage>
        <taxon>Bacteria</taxon>
        <taxon>Bacillati</taxon>
        <taxon>Bacillota</taxon>
        <taxon>Clostridia</taxon>
        <taxon>Eubacteriales</taxon>
        <taxon>Clostridiaceae</taxon>
        <taxon>Clostridium</taxon>
    </lineage>
</organism>
<dbReference type="PANTHER" id="PTHR30406">
    <property type="entry name" value="SULFATE TRANSPORT SYSTEM PERMEASE PROTEIN"/>
    <property type="match status" value="1"/>
</dbReference>
<keyword evidence="5 9" id="KW-1133">Transmembrane helix</keyword>
<dbReference type="RefSeq" id="WP_082141812.1">
    <property type="nucleotide sequence ID" value="NZ_LFVU01000028.1"/>
</dbReference>
<dbReference type="AlphaFoldDB" id="A0A0J8D9F3"/>
<evidence type="ECO:0000256" key="8">
    <source>
        <dbReference type="ARBA" id="ARBA00025323"/>
    </source>
</evidence>
<comment type="subcellular location">
    <subcellularLocation>
        <location evidence="1">Membrane</location>
        <topology evidence="1">Multi-pass membrane protein</topology>
    </subcellularLocation>
</comment>
<name>A0A0J8D9F3_CLOCY</name>
<comment type="function">
    <text evidence="8">Part of the ABC transporter complex CysAWTP (TC 3.A.1.6.1) involved in sulfate/thiosulfate import. Probably responsible for the translocation of the substrate across the membrane.</text>
</comment>
<keyword evidence="7 9" id="KW-0472">Membrane</keyword>
<evidence type="ECO:0000256" key="2">
    <source>
        <dbReference type="ARBA" id="ARBA00011779"/>
    </source>
</evidence>
<dbReference type="CDD" id="cd06261">
    <property type="entry name" value="TM_PBP2"/>
    <property type="match status" value="1"/>
</dbReference>
<keyword evidence="3" id="KW-0813">Transport</keyword>
<evidence type="ECO:0000256" key="1">
    <source>
        <dbReference type="ARBA" id="ARBA00004141"/>
    </source>
</evidence>
<dbReference type="OrthoDB" id="9774448at2"/>
<dbReference type="NCBIfam" id="TIGR00969">
    <property type="entry name" value="3a0106s02"/>
    <property type="match status" value="1"/>
</dbReference>
<dbReference type="GO" id="GO:0005886">
    <property type="term" value="C:plasma membrane"/>
    <property type="evidence" value="ECO:0007669"/>
    <property type="project" value="InterPro"/>
</dbReference>
<comment type="caution">
    <text evidence="11">The sequence shown here is derived from an EMBL/GenBank/DDBJ whole genome shotgun (WGS) entry which is preliminary data.</text>
</comment>
<reference evidence="11 12" key="1">
    <citation type="submission" date="2015-06" db="EMBL/GenBank/DDBJ databases">
        <title>Draft genome sequence of the purine-degrading Clostridium cylindrosporum HC-1 (DSM 605).</title>
        <authorList>
            <person name="Poehlein A."/>
            <person name="Schiel-Bengelsdorf B."/>
            <person name="Bengelsdorf F."/>
            <person name="Daniel R."/>
            <person name="Duerre P."/>
        </authorList>
    </citation>
    <scope>NUCLEOTIDE SEQUENCE [LARGE SCALE GENOMIC DNA]</scope>
    <source>
        <strain evidence="11 12">DSM 605</strain>
    </source>
</reference>
<gene>
    <name evidence="11" type="primary">cysW</name>
    <name evidence="11" type="ORF">CLCY_1c01880</name>
</gene>
<dbReference type="PROSITE" id="PS50928">
    <property type="entry name" value="ABC_TM1"/>
    <property type="match status" value="1"/>
</dbReference>
<evidence type="ECO:0000256" key="7">
    <source>
        <dbReference type="ARBA" id="ARBA00023136"/>
    </source>
</evidence>
<feature type="domain" description="ABC transmembrane type-1" evidence="10">
    <location>
        <begin position="80"/>
        <end position="284"/>
    </location>
</feature>
<evidence type="ECO:0000256" key="5">
    <source>
        <dbReference type="ARBA" id="ARBA00022989"/>
    </source>
</evidence>
<evidence type="ECO:0000256" key="4">
    <source>
        <dbReference type="ARBA" id="ARBA00022692"/>
    </source>
</evidence>
<dbReference type="InterPro" id="IPR035906">
    <property type="entry name" value="MetI-like_sf"/>
</dbReference>
<dbReference type="InterPro" id="IPR000515">
    <property type="entry name" value="MetI-like"/>
</dbReference>
<feature type="transmembrane region" description="Helical" evidence="9">
    <location>
        <begin position="34"/>
        <end position="57"/>
    </location>
</feature>
<feature type="transmembrane region" description="Helical" evidence="9">
    <location>
        <begin position="117"/>
        <end position="137"/>
    </location>
</feature>
<keyword evidence="12" id="KW-1185">Reference proteome</keyword>
<dbReference type="STRING" id="1121307.CLCY_1c01880"/>
<feature type="transmembrane region" description="Helical" evidence="9">
    <location>
        <begin position="263"/>
        <end position="283"/>
    </location>
</feature>
<keyword evidence="4 9" id="KW-0812">Transmembrane</keyword>
<keyword evidence="6" id="KW-0764">Sulfate transport</keyword>
<dbReference type="EMBL" id="LFVU01000028">
    <property type="protein sequence ID" value="KMT20954.1"/>
    <property type="molecule type" value="Genomic_DNA"/>
</dbReference>
<dbReference type="Pfam" id="PF00528">
    <property type="entry name" value="BPD_transp_1"/>
    <property type="match status" value="1"/>
</dbReference>
<evidence type="ECO:0000256" key="3">
    <source>
        <dbReference type="ARBA" id="ARBA00022448"/>
    </source>
</evidence>
<evidence type="ECO:0000313" key="11">
    <source>
        <dbReference type="EMBL" id="KMT20954.1"/>
    </source>
</evidence>
<dbReference type="InterPro" id="IPR005667">
    <property type="entry name" value="Sulph_transpt2"/>
</dbReference>
<evidence type="ECO:0000259" key="10">
    <source>
        <dbReference type="PROSITE" id="PS50928"/>
    </source>
</evidence>
<sequence length="301" mass="32969">MSTKIEIRNEKNYNKKPILKLVKEYLSSISIAKITLTAIALIYVFAVLILPLVAVFVKGLEKGYSVYIASITDPIALDAIKLTLKAILIAVPLNTVFGIVAAWLISKFEFKGKNILITIIDMPFAISPVIAGFVFVLLFSDTHGLFGEILTKYDMQIIFNTPGIIIATVFVTFPFVARELIPIMQSKGSSEEEAALTLGASGLKTFFKITLPNIKWALLYGVILTAARAAGEFGAVSVVSGHIRGLTTTLPLHIEILYNEYQFSAAFAVASLLTIIALINLIAKSVIEWKIKKESINEEVE</sequence>
<dbReference type="Gene3D" id="1.10.3720.10">
    <property type="entry name" value="MetI-like"/>
    <property type="match status" value="1"/>
</dbReference>
<dbReference type="PANTHER" id="PTHR30406:SF1">
    <property type="entry name" value="SULFATE TRANSPORT SYSTEM PERMEASE PROTEIN CYSW"/>
    <property type="match status" value="1"/>
</dbReference>
<dbReference type="InterPro" id="IPR011866">
    <property type="entry name" value="CysW_permease"/>
</dbReference>
<feature type="transmembrane region" description="Helical" evidence="9">
    <location>
        <begin position="157"/>
        <end position="177"/>
    </location>
</feature>
<proteinExistence type="predicted"/>
<dbReference type="GO" id="GO:0015419">
    <property type="term" value="F:ABC-type sulfate transporter activity"/>
    <property type="evidence" value="ECO:0007669"/>
    <property type="project" value="InterPro"/>
</dbReference>
<protein>
    <submittedName>
        <fullName evidence="11">Sulfate transport system permease protein CysW</fullName>
    </submittedName>
</protein>
<comment type="subunit">
    <text evidence="2">The complex is composed of two ATP-binding proteins (CysA), two transmembrane proteins (CysT and CysW) and a solute-binding protein (CysP).</text>
</comment>
<feature type="transmembrane region" description="Helical" evidence="9">
    <location>
        <begin position="86"/>
        <end position="105"/>
    </location>
</feature>
<evidence type="ECO:0000313" key="12">
    <source>
        <dbReference type="Proteomes" id="UP000036756"/>
    </source>
</evidence>
<feature type="transmembrane region" description="Helical" evidence="9">
    <location>
        <begin position="217"/>
        <end position="243"/>
    </location>
</feature>
<dbReference type="NCBIfam" id="TIGR02140">
    <property type="entry name" value="permease_CysW"/>
    <property type="match status" value="1"/>
</dbReference>
<evidence type="ECO:0000256" key="9">
    <source>
        <dbReference type="SAM" id="Phobius"/>
    </source>
</evidence>
<dbReference type="PATRIC" id="fig|1121307.3.peg.549"/>